<gene>
    <name evidence="1" type="ORF">Aeh1ORF171c</name>
</gene>
<organism evidence="1 2">
    <name type="scientific">Aeromonas phage Aeh1</name>
    <dbReference type="NCBI Taxonomy" id="2880362"/>
    <lineage>
        <taxon>Viruses</taxon>
        <taxon>Duplodnaviria</taxon>
        <taxon>Heunggongvirae</taxon>
        <taxon>Uroviricota</taxon>
        <taxon>Caudoviricetes</taxon>
        <taxon>Pantevenvirales</taxon>
        <taxon>Straboviridae</taxon>
        <taxon>Cinqassovirus</taxon>
        <taxon>Cinqassovirus aeh1</taxon>
    </lineage>
</organism>
<dbReference type="KEGG" id="vg:2657947"/>
<proteinExistence type="predicted"/>
<sequence length="73" mass="7961">MKITKADIELQSRFADTANSNGFGTTQSKARCSNDQITRLLKLGLIKVCRGVHCIGQKDHGGFVRSGTDYCKA</sequence>
<reference evidence="1 2" key="1">
    <citation type="journal article" date="2001" name="J. Bacteriol.">
        <title>Phylogeny of the major head and tail genes of the wide-ranging T4-type bacteriophages.</title>
        <authorList>
            <person name="Tetart F."/>
            <person name="Desplats C."/>
            <person name="Kutateladze M."/>
            <person name="Monod C."/>
            <person name="Ackermann H.W."/>
            <person name="Krisch H.M."/>
        </authorList>
    </citation>
    <scope>NUCLEOTIDE SEQUENCE</scope>
</reference>
<dbReference type="OrthoDB" id="25276at10239"/>
<dbReference type="RefSeq" id="NP_944060.1">
    <property type="nucleotide sequence ID" value="NC_005260.1"/>
</dbReference>
<accession>Q76YQ9</accession>
<keyword evidence="2" id="KW-1185">Reference proteome</keyword>
<dbReference type="EMBL" id="AY266303">
    <property type="protein sequence ID" value="AAQ17837.1"/>
    <property type="molecule type" value="Genomic_DNA"/>
</dbReference>
<dbReference type="Proteomes" id="UP000002555">
    <property type="component" value="Segment"/>
</dbReference>
<protein>
    <submittedName>
        <fullName evidence="1">Uncharacterized protein</fullName>
    </submittedName>
</protein>
<evidence type="ECO:0000313" key="2">
    <source>
        <dbReference type="Proteomes" id="UP000002555"/>
    </source>
</evidence>
<evidence type="ECO:0000313" key="1">
    <source>
        <dbReference type="EMBL" id="AAQ17837.1"/>
    </source>
</evidence>
<name>Q76YQ9_9CAUD</name>